<proteinExistence type="inferred from homology"/>
<dbReference type="InterPro" id="IPR042036">
    <property type="entry name" value="RRP8_N"/>
</dbReference>
<keyword evidence="3 9" id="KW-0698">rRNA processing</keyword>
<feature type="region of interest" description="Disordered" evidence="10">
    <location>
        <begin position="235"/>
        <end position="259"/>
    </location>
</feature>
<dbReference type="AlphaFoldDB" id="A0A9P7YKY6"/>
<dbReference type="InterPro" id="IPR007823">
    <property type="entry name" value="RRP8"/>
</dbReference>
<dbReference type="GO" id="GO:0042273">
    <property type="term" value="P:ribosomal large subunit biogenesis"/>
    <property type="evidence" value="ECO:0007669"/>
    <property type="project" value="TreeGrafter"/>
</dbReference>
<evidence type="ECO:0000256" key="9">
    <source>
        <dbReference type="RuleBase" id="RU365074"/>
    </source>
</evidence>
<evidence type="ECO:0000256" key="6">
    <source>
        <dbReference type="ARBA" id="ARBA00022691"/>
    </source>
</evidence>
<dbReference type="GO" id="GO:0016433">
    <property type="term" value="F:rRNA (adenine) methyltransferase activity"/>
    <property type="evidence" value="ECO:0007669"/>
    <property type="project" value="TreeGrafter"/>
</dbReference>
<gene>
    <name evidence="11" type="ORF">BJ875DRAFT_288557</name>
</gene>
<dbReference type="SUPFAM" id="SSF53335">
    <property type="entry name" value="S-adenosyl-L-methionine-dependent methyltransferases"/>
    <property type="match status" value="1"/>
</dbReference>
<keyword evidence="5 9" id="KW-0808">Transferase</keyword>
<evidence type="ECO:0000256" key="7">
    <source>
        <dbReference type="ARBA" id="ARBA00023242"/>
    </source>
</evidence>
<accession>A0A9P7YKY6</accession>
<dbReference type="Gene3D" id="3.40.50.150">
    <property type="entry name" value="Vaccinia Virus protein VP39"/>
    <property type="match status" value="1"/>
</dbReference>
<evidence type="ECO:0000256" key="8">
    <source>
        <dbReference type="ARBA" id="ARBA00076672"/>
    </source>
</evidence>
<keyword evidence="6 9" id="KW-0949">S-adenosyl-L-methionine</keyword>
<keyword evidence="12" id="KW-1185">Reference proteome</keyword>
<dbReference type="EMBL" id="MU251446">
    <property type="protein sequence ID" value="KAG9234965.1"/>
    <property type="molecule type" value="Genomic_DNA"/>
</dbReference>
<sequence>MFAVPGWSVSSDVKRQTNESSKISKNLAGSIVKSEEGAKSGKKRKRGSEKSKASDVNIANVAELYETVIEGKPKVKSKEPSEKRQKVSLDGAEDAEGSGVPVKVKGEKQEKKKPDKTKKEKRREKKLREQVEDAVDVKDQPSKEAQKVTKAEPKPPSKQAPTLTPLQASMRQKLVSARFRHLNQQLYTTPSTQSLSLFEQNPEMFTEYHEGFRRQVEVWPENPVDGYIHIIKSRGKIRGPSRHSNKSTSETPDPTIVPLPRTDGTCHIADLGCGDAALAASLQNDSKKLHLKIHSFDLYSPSPLVTRADISSLPLPDASIDVAIFCLALMGTNWIDFIEEAFRILRWKGELWIAEIKSRFGRLSGSKGKVVSHSVGYRQKKQAPPPSKKEKQKAFEEEAKLDNTALMVEVDENDDAKQETDLISFIEVLRKRGFLLKGPEAPGEKPIDLSNKMFVRMHFVKSQTPMKGKCVPVPKGMSEMGLETWQKKKPKKFLEGDGEGDETPVSSEAGVLKPCVYKLR</sequence>
<comment type="caution">
    <text evidence="11">The sequence shown here is derived from an EMBL/GenBank/DDBJ whole genome shotgun (WGS) entry which is preliminary data.</text>
</comment>
<feature type="compositionally biased region" description="Basic and acidic residues" evidence="10">
    <location>
        <begin position="126"/>
        <end position="155"/>
    </location>
</feature>
<dbReference type="PANTHER" id="PTHR12787">
    <property type="entry name" value="RIBOSOMAL RNA-PROCESSING PROTEIN 8"/>
    <property type="match status" value="1"/>
</dbReference>
<dbReference type="OrthoDB" id="10258825at2759"/>
<feature type="region of interest" description="Disordered" evidence="10">
    <location>
        <begin position="1"/>
        <end position="57"/>
    </location>
</feature>
<evidence type="ECO:0000256" key="1">
    <source>
        <dbReference type="ARBA" id="ARBA00004604"/>
    </source>
</evidence>
<comment type="similarity">
    <text evidence="2 9">Belongs to the methyltransferase superfamily. RRP8 family.</text>
</comment>
<reference evidence="11" key="1">
    <citation type="journal article" date="2021" name="IMA Fungus">
        <title>Genomic characterization of three marine fungi, including Emericellopsis atlantica sp. nov. with signatures of a generalist lifestyle and marine biomass degradation.</title>
        <authorList>
            <person name="Hagestad O.C."/>
            <person name="Hou L."/>
            <person name="Andersen J.H."/>
            <person name="Hansen E.H."/>
            <person name="Altermark B."/>
            <person name="Li C."/>
            <person name="Kuhnert E."/>
            <person name="Cox R.J."/>
            <person name="Crous P.W."/>
            <person name="Spatafora J.W."/>
            <person name="Lail K."/>
            <person name="Amirebrahimi M."/>
            <person name="Lipzen A."/>
            <person name="Pangilinan J."/>
            <person name="Andreopoulos W."/>
            <person name="Hayes R.D."/>
            <person name="Ng V."/>
            <person name="Grigoriev I.V."/>
            <person name="Jackson S.A."/>
            <person name="Sutton T.D.S."/>
            <person name="Dobson A.D.W."/>
            <person name="Rama T."/>
        </authorList>
    </citation>
    <scope>NUCLEOTIDE SEQUENCE</scope>
    <source>
        <strain evidence="11">TRa018bII</strain>
    </source>
</reference>
<dbReference type="CDD" id="cd02440">
    <property type="entry name" value="AdoMet_MTases"/>
    <property type="match status" value="1"/>
</dbReference>
<keyword evidence="7 9" id="KW-0539">Nucleus</keyword>
<name>A0A9P7YKY6_9HELO</name>
<dbReference type="Pfam" id="PF05148">
    <property type="entry name" value="Methyltransf_8"/>
    <property type="match status" value="1"/>
</dbReference>
<feature type="region of interest" description="Disordered" evidence="10">
    <location>
        <begin position="373"/>
        <end position="395"/>
    </location>
</feature>
<feature type="compositionally biased region" description="Basic residues" evidence="10">
    <location>
        <begin position="114"/>
        <end position="125"/>
    </location>
</feature>
<evidence type="ECO:0000256" key="2">
    <source>
        <dbReference type="ARBA" id="ARBA00006301"/>
    </source>
</evidence>
<keyword evidence="4 9" id="KW-0489">Methyltransferase</keyword>
<dbReference type="InterPro" id="IPR029063">
    <property type="entry name" value="SAM-dependent_MTases_sf"/>
</dbReference>
<protein>
    <recommendedName>
        <fullName evidence="8 9">Ribosomal RNA-processing protein 8</fullName>
        <ecNumber evidence="9">2.1.1.-</ecNumber>
    </recommendedName>
</protein>
<feature type="region of interest" description="Disordered" evidence="10">
    <location>
        <begin position="69"/>
        <end position="166"/>
    </location>
</feature>
<dbReference type="FunFam" id="1.10.10.2150:FF:000001">
    <property type="entry name" value="Ribosomal RNA-processing protein 8"/>
    <property type="match status" value="1"/>
</dbReference>
<evidence type="ECO:0000313" key="12">
    <source>
        <dbReference type="Proteomes" id="UP000824998"/>
    </source>
</evidence>
<dbReference type="PANTHER" id="PTHR12787:SF0">
    <property type="entry name" value="RIBOSOMAL RNA-PROCESSING PROTEIN 8"/>
    <property type="match status" value="1"/>
</dbReference>
<dbReference type="EC" id="2.1.1.-" evidence="9"/>
<organism evidence="11 12">
    <name type="scientific">Amylocarpus encephaloides</name>
    <dbReference type="NCBI Taxonomy" id="45428"/>
    <lineage>
        <taxon>Eukaryota</taxon>
        <taxon>Fungi</taxon>
        <taxon>Dikarya</taxon>
        <taxon>Ascomycota</taxon>
        <taxon>Pezizomycotina</taxon>
        <taxon>Leotiomycetes</taxon>
        <taxon>Helotiales</taxon>
        <taxon>Helotiales incertae sedis</taxon>
        <taxon>Amylocarpus</taxon>
    </lineage>
</organism>
<feature type="compositionally biased region" description="Basic residues" evidence="10">
    <location>
        <begin position="235"/>
        <end position="245"/>
    </location>
</feature>
<evidence type="ECO:0000256" key="10">
    <source>
        <dbReference type="SAM" id="MobiDB-lite"/>
    </source>
</evidence>
<evidence type="ECO:0000256" key="3">
    <source>
        <dbReference type="ARBA" id="ARBA00022552"/>
    </source>
</evidence>
<feature type="compositionally biased region" description="Basic and acidic residues" evidence="10">
    <location>
        <begin position="69"/>
        <end position="87"/>
    </location>
</feature>
<feature type="compositionally biased region" description="Basic and acidic residues" evidence="10">
    <location>
        <begin position="104"/>
        <end position="113"/>
    </location>
</feature>
<dbReference type="Proteomes" id="UP000824998">
    <property type="component" value="Unassembled WGS sequence"/>
</dbReference>
<comment type="function">
    <text evidence="9">S-adenosyl-L-methionine-dependent methyltransferase that specifically methylates the N(1) position of adenine in helix 25.1 in 25S rRNA. Required both for ribosomal 40S and 60S subunits biogenesis. Required for efficient pre-rRNA cleavage at site A2.</text>
</comment>
<dbReference type="GO" id="GO:0005730">
    <property type="term" value="C:nucleolus"/>
    <property type="evidence" value="ECO:0007669"/>
    <property type="project" value="UniProtKB-SubCell"/>
</dbReference>
<evidence type="ECO:0000256" key="4">
    <source>
        <dbReference type="ARBA" id="ARBA00022603"/>
    </source>
</evidence>
<evidence type="ECO:0000256" key="5">
    <source>
        <dbReference type="ARBA" id="ARBA00022679"/>
    </source>
</evidence>
<dbReference type="Gene3D" id="1.10.10.2150">
    <property type="entry name" value="Ribosomal RNA-processing protein 8, N-terminal domain"/>
    <property type="match status" value="1"/>
</dbReference>
<comment type="subcellular location">
    <subcellularLocation>
        <location evidence="1 9">Nucleus</location>
        <location evidence="1 9">Nucleolus</location>
    </subcellularLocation>
</comment>
<evidence type="ECO:0000313" key="11">
    <source>
        <dbReference type="EMBL" id="KAG9234965.1"/>
    </source>
</evidence>